<dbReference type="GO" id="GO:0006308">
    <property type="term" value="P:DNA catabolic process"/>
    <property type="evidence" value="ECO:0007669"/>
    <property type="project" value="UniProtKB-UniRule"/>
</dbReference>
<comment type="subunit">
    <text evidence="6">Heterooligomer composed of large and small subunits.</text>
</comment>
<dbReference type="GO" id="GO:0005829">
    <property type="term" value="C:cytosol"/>
    <property type="evidence" value="ECO:0007669"/>
    <property type="project" value="TreeGrafter"/>
</dbReference>
<dbReference type="InterPro" id="IPR003761">
    <property type="entry name" value="Exonuc_VII_S"/>
</dbReference>
<evidence type="ECO:0000256" key="5">
    <source>
        <dbReference type="ARBA" id="ARBA00022839"/>
    </source>
</evidence>
<dbReference type="InterPro" id="IPR037004">
    <property type="entry name" value="Exonuc_VII_ssu_sf"/>
</dbReference>
<dbReference type="NCBIfam" id="NF002139">
    <property type="entry name" value="PRK00977.1-3"/>
    <property type="match status" value="1"/>
</dbReference>
<dbReference type="PANTHER" id="PTHR34137:SF1">
    <property type="entry name" value="EXODEOXYRIBONUCLEASE 7 SMALL SUBUNIT"/>
    <property type="match status" value="1"/>
</dbReference>
<comment type="subcellular location">
    <subcellularLocation>
        <location evidence="6">Cytoplasm</location>
    </subcellularLocation>
</comment>
<accession>A0A9X2PAT9</accession>
<comment type="catalytic activity">
    <reaction evidence="6">
        <text>Exonucleolytic cleavage in either 5'- to 3'- or 3'- to 5'-direction to yield nucleoside 5'-phosphates.</text>
        <dbReference type="EC" id="3.1.11.6"/>
    </reaction>
</comment>
<dbReference type="GO" id="GO:0008855">
    <property type="term" value="F:exodeoxyribonuclease VII activity"/>
    <property type="evidence" value="ECO:0007669"/>
    <property type="project" value="UniProtKB-UniRule"/>
</dbReference>
<keyword evidence="2 6" id="KW-0963">Cytoplasm</keyword>
<comment type="function">
    <text evidence="6">Bidirectionally degrades single-stranded DNA into large acid-insoluble oligonucleotides, which are then degraded further into small acid-soluble oligonucleotides.</text>
</comment>
<keyword evidence="3 6" id="KW-0540">Nuclease</keyword>
<dbReference type="Pfam" id="PF02609">
    <property type="entry name" value="Exonuc_VII_S"/>
    <property type="match status" value="1"/>
</dbReference>
<keyword evidence="5 6" id="KW-0269">Exonuclease</keyword>
<evidence type="ECO:0000313" key="8">
    <source>
        <dbReference type="Proteomes" id="UP001151088"/>
    </source>
</evidence>
<keyword evidence="4 6" id="KW-0378">Hydrolase</keyword>
<dbReference type="PANTHER" id="PTHR34137">
    <property type="entry name" value="EXODEOXYRIBONUCLEASE 7 SMALL SUBUNIT"/>
    <property type="match status" value="1"/>
</dbReference>
<dbReference type="SUPFAM" id="SSF116842">
    <property type="entry name" value="XseB-like"/>
    <property type="match status" value="1"/>
</dbReference>
<evidence type="ECO:0000313" key="7">
    <source>
        <dbReference type="EMBL" id="MCS0495387.1"/>
    </source>
</evidence>
<evidence type="ECO:0000256" key="4">
    <source>
        <dbReference type="ARBA" id="ARBA00022801"/>
    </source>
</evidence>
<dbReference type="AlphaFoldDB" id="A0A9X2PAT9"/>
<protein>
    <recommendedName>
        <fullName evidence="6">Exodeoxyribonuclease 7 small subunit</fullName>
        <ecNumber evidence="6">3.1.11.6</ecNumber>
    </recommendedName>
    <alternativeName>
        <fullName evidence="6">Exodeoxyribonuclease VII small subunit</fullName>
        <shortName evidence="6">Exonuclease VII small subunit</shortName>
    </alternativeName>
</protein>
<evidence type="ECO:0000256" key="1">
    <source>
        <dbReference type="ARBA" id="ARBA00009998"/>
    </source>
</evidence>
<keyword evidence="8" id="KW-1185">Reference proteome</keyword>
<sequence>MSDRTGGDPATGSMTDVDGMSFERALAELESIVAKLESGNVPLEESISLYARGEALKARCDALLKDAEARVEKITLGADGRPSGTQPLDGD</sequence>
<organism evidence="7 8">
    <name type="scientific">Ancylobacter mangrovi</name>
    <dbReference type="NCBI Taxonomy" id="2972472"/>
    <lineage>
        <taxon>Bacteria</taxon>
        <taxon>Pseudomonadati</taxon>
        <taxon>Pseudomonadota</taxon>
        <taxon>Alphaproteobacteria</taxon>
        <taxon>Hyphomicrobiales</taxon>
        <taxon>Xanthobacteraceae</taxon>
        <taxon>Ancylobacter</taxon>
    </lineage>
</organism>
<dbReference type="Proteomes" id="UP001151088">
    <property type="component" value="Unassembled WGS sequence"/>
</dbReference>
<reference evidence="7" key="1">
    <citation type="submission" date="2022-08" db="EMBL/GenBank/DDBJ databases">
        <authorList>
            <person name="Li F."/>
        </authorList>
    </citation>
    <scope>NUCLEOTIDE SEQUENCE</scope>
    <source>
        <strain evidence="7">MQZ15Z-1</strain>
    </source>
</reference>
<dbReference type="GO" id="GO:0009318">
    <property type="term" value="C:exodeoxyribonuclease VII complex"/>
    <property type="evidence" value="ECO:0007669"/>
    <property type="project" value="UniProtKB-UniRule"/>
</dbReference>
<gene>
    <name evidence="6" type="primary">xseB</name>
    <name evidence="7" type="ORF">NVS89_09780</name>
</gene>
<evidence type="ECO:0000256" key="3">
    <source>
        <dbReference type="ARBA" id="ARBA00022722"/>
    </source>
</evidence>
<evidence type="ECO:0000256" key="2">
    <source>
        <dbReference type="ARBA" id="ARBA00022490"/>
    </source>
</evidence>
<dbReference type="RefSeq" id="WP_258732492.1">
    <property type="nucleotide sequence ID" value="NZ_JANTHZ010000003.1"/>
</dbReference>
<comment type="caution">
    <text evidence="7">The sequence shown here is derived from an EMBL/GenBank/DDBJ whole genome shotgun (WGS) entry which is preliminary data.</text>
</comment>
<proteinExistence type="inferred from homology"/>
<evidence type="ECO:0000256" key="6">
    <source>
        <dbReference type="HAMAP-Rule" id="MF_00337"/>
    </source>
</evidence>
<dbReference type="EMBL" id="JANTHZ010000003">
    <property type="protein sequence ID" value="MCS0495387.1"/>
    <property type="molecule type" value="Genomic_DNA"/>
</dbReference>
<dbReference type="EC" id="3.1.11.6" evidence="6"/>
<dbReference type="Gene3D" id="1.10.287.1040">
    <property type="entry name" value="Exonuclease VII, small subunit"/>
    <property type="match status" value="1"/>
</dbReference>
<dbReference type="NCBIfam" id="TIGR01280">
    <property type="entry name" value="xseB"/>
    <property type="match status" value="1"/>
</dbReference>
<dbReference type="HAMAP" id="MF_00337">
    <property type="entry name" value="Exonuc_7_S"/>
    <property type="match status" value="1"/>
</dbReference>
<name>A0A9X2PAT9_9HYPH</name>
<comment type="similarity">
    <text evidence="1 6">Belongs to the XseB family.</text>
</comment>